<proteinExistence type="predicted"/>
<evidence type="ECO:0000313" key="5">
    <source>
        <dbReference type="Proteomes" id="UP001634393"/>
    </source>
</evidence>
<evidence type="ECO:0000313" key="4">
    <source>
        <dbReference type="EMBL" id="KAL3814454.1"/>
    </source>
</evidence>
<dbReference type="InterPro" id="IPR027417">
    <property type="entry name" value="P-loop_NTPase"/>
</dbReference>
<dbReference type="CDD" id="cd18808">
    <property type="entry name" value="SF1_C_Upf1"/>
    <property type="match status" value="1"/>
</dbReference>
<feature type="domain" description="DNA2/NAM7 helicase-like C-terminal" evidence="3">
    <location>
        <begin position="533"/>
        <end position="730"/>
    </location>
</feature>
<dbReference type="InterPro" id="IPR041679">
    <property type="entry name" value="DNA2/NAM7-like_C"/>
</dbReference>
<evidence type="ECO:0000256" key="1">
    <source>
        <dbReference type="SAM" id="MobiDB-lite"/>
    </source>
</evidence>
<accession>A0ABD3RP36</accession>
<dbReference type="Proteomes" id="UP001634393">
    <property type="component" value="Unassembled WGS sequence"/>
</dbReference>
<dbReference type="Pfam" id="PF13086">
    <property type="entry name" value="AAA_11"/>
    <property type="match status" value="2"/>
</dbReference>
<dbReference type="EMBL" id="JBJXBP010000008">
    <property type="protein sequence ID" value="KAL3814454.1"/>
    <property type="molecule type" value="Genomic_DNA"/>
</dbReference>
<dbReference type="PANTHER" id="PTHR10887:SF538">
    <property type="entry name" value="HELICASE MAGATAMA 3-RELATED"/>
    <property type="match status" value="1"/>
</dbReference>
<dbReference type="SUPFAM" id="SSF52540">
    <property type="entry name" value="P-loop containing nucleoside triphosphate hydrolases"/>
    <property type="match status" value="1"/>
</dbReference>
<dbReference type="FunFam" id="3.40.50.300:FF:002371">
    <property type="entry name" value="Predicted protein"/>
    <property type="match status" value="1"/>
</dbReference>
<dbReference type="InterPro" id="IPR047187">
    <property type="entry name" value="SF1_C_Upf1"/>
</dbReference>
<protein>
    <recommendedName>
        <fullName evidence="6">Helicase MAGATAMA 3</fullName>
    </recommendedName>
</protein>
<feature type="domain" description="DNA2/NAM7 helicase helicase" evidence="2">
    <location>
        <begin position="440"/>
        <end position="525"/>
    </location>
</feature>
<dbReference type="InterPro" id="IPR041677">
    <property type="entry name" value="DNA2/NAM7_AAA_11"/>
</dbReference>
<comment type="caution">
    <text evidence="4">The sequence shown here is derived from an EMBL/GenBank/DDBJ whole genome shotgun (WGS) entry which is preliminary data.</text>
</comment>
<gene>
    <name evidence="4" type="ORF">ACJIZ3_015722</name>
</gene>
<name>A0ABD3RP36_9LAMI</name>
<feature type="domain" description="DNA2/NAM7 helicase helicase" evidence="2">
    <location>
        <begin position="252"/>
        <end position="437"/>
    </location>
</feature>
<evidence type="ECO:0008006" key="6">
    <source>
        <dbReference type="Google" id="ProtNLM"/>
    </source>
</evidence>
<feature type="region of interest" description="Disordered" evidence="1">
    <location>
        <begin position="801"/>
        <end position="827"/>
    </location>
</feature>
<dbReference type="Pfam" id="PF13087">
    <property type="entry name" value="AAA_12"/>
    <property type="match status" value="1"/>
</dbReference>
<dbReference type="InterPro" id="IPR045055">
    <property type="entry name" value="DNA2/NAM7-like"/>
</dbReference>
<evidence type="ECO:0000259" key="2">
    <source>
        <dbReference type="Pfam" id="PF13086"/>
    </source>
</evidence>
<dbReference type="Gene3D" id="3.40.50.300">
    <property type="entry name" value="P-loop containing nucleotide triphosphate hydrolases"/>
    <property type="match status" value="2"/>
</dbReference>
<feature type="compositionally biased region" description="Acidic residues" evidence="1">
    <location>
        <begin position="803"/>
        <end position="827"/>
    </location>
</feature>
<evidence type="ECO:0000259" key="3">
    <source>
        <dbReference type="Pfam" id="PF13087"/>
    </source>
</evidence>
<reference evidence="4 5" key="1">
    <citation type="submission" date="2024-12" db="EMBL/GenBank/DDBJ databases">
        <title>The unique morphological basis and parallel evolutionary history of personate flowers in Penstemon.</title>
        <authorList>
            <person name="Depatie T.H."/>
            <person name="Wessinger C.A."/>
        </authorList>
    </citation>
    <scope>NUCLEOTIDE SEQUENCE [LARGE SCALE GENOMIC DNA]</scope>
    <source>
        <strain evidence="4">WTNN_2</strain>
        <tissue evidence="4">Leaf</tissue>
    </source>
</reference>
<dbReference type="AlphaFoldDB" id="A0ABD3RP36"/>
<keyword evidence="5" id="KW-1185">Reference proteome</keyword>
<dbReference type="CDD" id="cd18042">
    <property type="entry name" value="DEXXQc_SETX"/>
    <property type="match status" value="1"/>
</dbReference>
<dbReference type="PANTHER" id="PTHR10887">
    <property type="entry name" value="DNA2/NAM7 HELICASE FAMILY"/>
    <property type="match status" value="1"/>
</dbReference>
<organism evidence="4 5">
    <name type="scientific">Penstemon smallii</name>
    <dbReference type="NCBI Taxonomy" id="265156"/>
    <lineage>
        <taxon>Eukaryota</taxon>
        <taxon>Viridiplantae</taxon>
        <taxon>Streptophyta</taxon>
        <taxon>Embryophyta</taxon>
        <taxon>Tracheophyta</taxon>
        <taxon>Spermatophyta</taxon>
        <taxon>Magnoliopsida</taxon>
        <taxon>eudicotyledons</taxon>
        <taxon>Gunneridae</taxon>
        <taxon>Pentapetalae</taxon>
        <taxon>asterids</taxon>
        <taxon>lamiids</taxon>
        <taxon>Lamiales</taxon>
        <taxon>Plantaginaceae</taxon>
        <taxon>Cheloneae</taxon>
        <taxon>Penstemon</taxon>
    </lineage>
</organism>
<sequence length="827" mass="93085">MAVDKNKLEEENCILRFYKIVLSWDYLRILNEYKQNSDKKHVSGSGVELKEVKNTYKDVDEYLDTFEPLLFEEVKAQIVQVKEQEEETEWQAAIIAECSEINGFHLPMVIRDNSDALSISQNDLVLLSTKKFGEGKRLPTTYAFALVEHRQQDNIRLRLHLSGEFNRYNTDDVRTCPRLLNMVPLVTEVKKLFFVMKICSLSTIVREYVAMRSISSLPFKDLVLTAADIDHTNDDRGWKISRPLTEYIECNHNKSQIAAIYAGLSRKTFVLIQGPPGTGKTQTILGLLSAILHATPARVHTNKGKLDDIKRAPELPIQEKYNHWDKASPWLAGINPRDMIMPINGDDGFFPTSGNEMKPEVVNSSRKYRVRVLVCAPSNSALDEIVLRVLNTGIRDESDRAYSPKIVRIGLKPHHSVQAVSMDYLVEQKLAGGDSQAGDKQNQGGVAKDKDNIRASILDEAVIVFSTLSFSGSALFSKLNRGFDVVIIDEAAQAVEPATLVPLANGCKQVFLVGDPVQLPATVISPVAEKFGYGMSLFKRFQQAGYPVQMLKTQYRMHPEIRSFPSREFYNESLEDGPDVVVQTKRSWHDFRCFGPFCFFDIHEGKEESQPPGSGSWVNEDEVEFVLLIYGKLVSRYPELKTSSRLAIISPYRHQVKLIRKKFRTTFGVDSDKVVDINTVDGFQGREKDVAIFSCVRANKDKGIGFVKDFRRMNVGITRARSSVLVVGSASTLKRGSDHWKNLVESAEQRNVLMKVSKPYTEFFSDANLNSMEVVESKSEELEDPPEDMGIDLPINVVIADQGEPDDNDWGGYGGEEDGEDFGGDFD</sequence>